<organism evidence="4 5">
    <name type="scientific">Saccoglossus kowalevskii</name>
    <name type="common">Acorn worm</name>
    <dbReference type="NCBI Taxonomy" id="10224"/>
    <lineage>
        <taxon>Eukaryota</taxon>
        <taxon>Metazoa</taxon>
        <taxon>Hemichordata</taxon>
        <taxon>Enteropneusta</taxon>
        <taxon>Harrimaniidae</taxon>
        <taxon>Saccoglossus</taxon>
    </lineage>
</organism>
<dbReference type="Pfam" id="PF03097">
    <property type="entry name" value="BRO1"/>
    <property type="match status" value="1"/>
</dbReference>
<dbReference type="SMART" id="SM01041">
    <property type="entry name" value="BRO1"/>
    <property type="match status" value="1"/>
</dbReference>
<evidence type="ECO:0000256" key="2">
    <source>
        <dbReference type="SAM" id="MobiDB-lite"/>
    </source>
</evidence>
<reference evidence="5" key="1">
    <citation type="submission" date="2025-08" db="UniProtKB">
        <authorList>
            <consortium name="RefSeq"/>
        </authorList>
    </citation>
    <scope>IDENTIFICATION</scope>
    <source>
        <tissue evidence="5">Testes</tissue>
    </source>
</reference>
<evidence type="ECO:0000313" key="4">
    <source>
        <dbReference type="Proteomes" id="UP000694865"/>
    </source>
</evidence>
<proteinExistence type="inferred from homology"/>
<protein>
    <submittedName>
        <fullName evidence="5">BRO1 domain-containing protein BROX-like</fullName>
    </submittedName>
</protein>
<dbReference type="PANTHER" id="PTHR23032">
    <property type="entry name" value="BRO1 DOMAIN-CONTAINING PROTEIN BROX"/>
    <property type="match status" value="1"/>
</dbReference>
<name>A0ABM0GV32_SACKO</name>
<dbReference type="PANTHER" id="PTHR23032:SF13">
    <property type="entry name" value="BRO1 DOMAIN-CONTAINING PROTEIN BROX"/>
    <property type="match status" value="1"/>
</dbReference>
<dbReference type="Gene3D" id="1.25.40.280">
    <property type="entry name" value="alix/aip1 like domains"/>
    <property type="match status" value="1"/>
</dbReference>
<sequence length="397" mass="44784">MAHWFHRNPIKATAVQKFDLRSVATTGPANKMCSDLREARSKLLEIVSNPNIETSAMKTAVEDYFSLLEGFIQACDEKGGESKLRYILNYKWTNSLMGYEPSSQQDVIFEMSHMLINIGLWYTKHASKVAGEHEEVSMDDAKDCHTCLKTAAGIFNFVKENLVGKLLNTPEKGEDLDSRILTAYLEQCTAEAQEVTVARAIELKHNSGLVSGLAHETAKLFRKADDSLTSLDVTMVAKWRKYLQLKYIIYMAYAHCFNGTTLLGKDKCGDSIKSLQESKKFYEKACQMCKDYASTKGPGSIAKPENHLFFRKLGPMINRTLEKSTRENGFIYFHKVPEIVPELEDKASYGLANPDQYTPPAIHSSWKPELYSAFDISKVPSDGQNTQDKKKDEEIKP</sequence>
<dbReference type="RefSeq" id="XP_002737970.2">
    <property type="nucleotide sequence ID" value="XM_002737924.3"/>
</dbReference>
<comment type="similarity">
    <text evidence="1">Belongs to the BROX family.</text>
</comment>
<dbReference type="CDD" id="cd09243">
    <property type="entry name" value="BRO1_Brox_like"/>
    <property type="match status" value="1"/>
</dbReference>
<dbReference type="InterPro" id="IPR038499">
    <property type="entry name" value="BRO1_sf"/>
</dbReference>
<dbReference type="InterPro" id="IPR038898">
    <property type="entry name" value="BROX"/>
</dbReference>
<keyword evidence="4" id="KW-1185">Reference proteome</keyword>
<feature type="domain" description="BRO1" evidence="3">
    <location>
        <begin position="19"/>
        <end position="397"/>
    </location>
</feature>
<feature type="compositionally biased region" description="Basic and acidic residues" evidence="2">
    <location>
        <begin position="387"/>
        <end position="397"/>
    </location>
</feature>
<feature type="non-terminal residue" evidence="5">
    <location>
        <position position="397"/>
    </location>
</feature>
<dbReference type="InterPro" id="IPR004328">
    <property type="entry name" value="BRO1_dom"/>
</dbReference>
<evidence type="ECO:0000256" key="1">
    <source>
        <dbReference type="ARBA" id="ARBA00008901"/>
    </source>
</evidence>
<dbReference type="GeneID" id="100370023"/>
<gene>
    <name evidence="5" type="primary">LOC100370023</name>
</gene>
<dbReference type="PROSITE" id="PS51180">
    <property type="entry name" value="BRO1"/>
    <property type="match status" value="1"/>
</dbReference>
<accession>A0ABM0GV32</accession>
<evidence type="ECO:0000259" key="3">
    <source>
        <dbReference type="PROSITE" id="PS51180"/>
    </source>
</evidence>
<evidence type="ECO:0000313" key="5">
    <source>
        <dbReference type="RefSeq" id="XP_002737970.2"/>
    </source>
</evidence>
<feature type="region of interest" description="Disordered" evidence="2">
    <location>
        <begin position="377"/>
        <end position="397"/>
    </location>
</feature>
<dbReference type="Proteomes" id="UP000694865">
    <property type="component" value="Unplaced"/>
</dbReference>